<sequence>MDKQKLILTKGPRLTKCEFNTRNIKSPIKNKPLVKCKYTVAVSKEDGSDTIDIIASIKSNSGNIPFKFEISLQAEFSLHDNVEIDDEDIVQMSLPYFYTTMKDLIIELTSKAYIKPFYLPMPYSVPSEENMNLQKL</sequence>
<dbReference type="Proteomes" id="UP000639010">
    <property type="component" value="Unassembled WGS sequence"/>
</dbReference>
<comment type="caution">
    <text evidence="1">The sequence shown here is derived from an EMBL/GenBank/DDBJ whole genome shotgun (WGS) entry which is preliminary data.</text>
</comment>
<dbReference type="EMBL" id="JADBGG010000041">
    <property type="protein sequence ID" value="MBE1427004.1"/>
    <property type="molecule type" value="Genomic_DNA"/>
</dbReference>
<evidence type="ECO:0000313" key="1">
    <source>
        <dbReference type="EMBL" id="MBE1427004.1"/>
    </source>
</evidence>
<evidence type="ECO:0008006" key="3">
    <source>
        <dbReference type="Google" id="ProtNLM"/>
    </source>
</evidence>
<gene>
    <name evidence="1" type="ORF">H4684_003688</name>
</gene>
<proteinExistence type="predicted"/>
<protein>
    <recommendedName>
        <fullName evidence="3">Preprotein translocase subunit SecB</fullName>
    </recommendedName>
</protein>
<dbReference type="RefSeq" id="WP_192624827.1">
    <property type="nucleotide sequence ID" value="NZ_JADBGG010000041.1"/>
</dbReference>
<evidence type="ECO:0000313" key="2">
    <source>
        <dbReference type="Proteomes" id="UP000639010"/>
    </source>
</evidence>
<keyword evidence="2" id="KW-1185">Reference proteome</keyword>
<name>A0ABR9H8H4_9BACT</name>
<organism evidence="1 2">
    <name type="scientific">Desulfomicrobium macestii</name>
    <dbReference type="NCBI Taxonomy" id="90731"/>
    <lineage>
        <taxon>Bacteria</taxon>
        <taxon>Pseudomonadati</taxon>
        <taxon>Thermodesulfobacteriota</taxon>
        <taxon>Desulfovibrionia</taxon>
        <taxon>Desulfovibrionales</taxon>
        <taxon>Desulfomicrobiaceae</taxon>
        <taxon>Desulfomicrobium</taxon>
    </lineage>
</organism>
<accession>A0ABR9H8H4</accession>
<reference evidence="1 2" key="1">
    <citation type="submission" date="2020-10" db="EMBL/GenBank/DDBJ databases">
        <title>Genomic Encyclopedia of Type Strains, Phase IV (KMG-IV): sequencing the most valuable type-strain genomes for metagenomic binning, comparative biology and taxonomic classification.</title>
        <authorList>
            <person name="Goeker M."/>
        </authorList>
    </citation>
    <scope>NUCLEOTIDE SEQUENCE [LARGE SCALE GENOMIC DNA]</scope>
    <source>
        <strain evidence="1 2">DSM 4194</strain>
    </source>
</reference>